<evidence type="ECO:0000256" key="4">
    <source>
        <dbReference type="ARBA" id="ARBA00023125"/>
    </source>
</evidence>
<dbReference type="AlphaFoldDB" id="A0AAQ3PMZ6"/>
<feature type="region of interest" description="Disordered" evidence="9">
    <location>
        <begin position="145"/>
        <end position="184"/>
    </location>
</feature>
<dbReference type="EMBL" id="CP144746">
    <property type="protein sequence ID" value="WVZ55274.1"/>
    <property type="molecule type" value="Genomic_DNA"/>
</dbReference>
<gene>
    <name evidence="11" type="ORF">U9M48_005955</name>
</gene>
<dbReference type="GO" id="GO:0003677">
    <property type="term" value="F:DNA binding"/>
    <property type="evidence" value="ECO:0007669"/>
    <property type="project" value="UniProtKB-KW"/>
</dbReference>
<feature type="domain" description="BZIP" evidence="10">
    <location>
        <begin position="277"/>
        <end position="340"/>
    </location>
</feature>
<evidence type="ECO:0000256" key="3">
    <source>
        <dbReference type="ARBA" id="ARBA00023015"/>
    </source>
</evidence>
<feature type="compositionally biased region" description="Basic and acidic residues" evidence="9">
    <location>
        <begin position="148"/>
        <end position="157"/>
    </location>
</feature>
<evidence type="ECO:0000259" key="10">
    <source>
        <dbReference type="PROSITE" id="PS50217"/>
    </source>
</evidence>
<dbReference type="CDD" id="cd14703">
    <property type="entry name" value="bZIP_plant_RF2"/>
    <property type="match status" value="1"/>
</dbReference>
<dbReference type="GO" id="GO:0005634">
    <property type="term" value="C:nucleus"/>
    <property type="evidence" value="ECO:0007669"/>
    <property type="project" value="UniProtKB-SubCell"/>
</dbReference>
<accession>A0AAQ3PMZ6</accession>
<dbReference type="Proteomes" id="UP001341281">
    <property type="component" value="Chromosome 02"/>
</dbReference>
<dbReference type="Pfam" id="PF00170">
    <property type="entry name" value="bZIP_1"/>
    <property type="match status" value="1"/>
</dbReference>
<dbReference type="InterPro" id="IPR004827">
    <property type="entry name" value="bZIP"/>
</dbReference>
<proteinExistence type="inferred from homology"/>
<dbReference type="PANTHER" id="PTHR13690:SF155">
    <property type="entry name" value="FAMILY TRANSCRIPTION FACTOR, PUTATIVE, EXPRESSED-RELATED"/>
    <property type="match status" value="1"/>
</dbReference>
<evidence type="ECO:0000313" key="11">
    <source>
        <dbReference type="EMBL" id="WVZ55274.1"/>
    </source>
</evidence>
<keyword evidence="3" id="KW-0805">Transcription regulation</keyword>
<evidence type="ECO:0000256" key="7">
    <source>
        <dbReference type="ARBA" id="ARBA00054342"/>
    </source>
</evidence>
<feature type="coiled-coil region" evidence="8">
    <location>
        <begin position="295"/>
        <end position="322"/>
    </location>
</feature>
<comment type="subcellular location">
    <subcellularLocation>
        <location evidence="1">Nucleus</location>
    </subcellularLocation>
</comment>
<keyword evidence="12" id="KW-1185">Reference proteome</keyword>
<protein>
    <recommendedName>
        <fullName evidence="10">BZIP domain-containing protein</fullName>
    </recommendedName>
</protein>
<dbReference type="GO" id="GO:0003700">
    <property type="term" value="F:DNA-binding transcription factor activity"/>
    <property type="evidence" value="ECO:0007669"/>
    <property type="project" value="InterPro"/>
</dbReference>
<dbReference type="SMART" id="SM00338">
    <property type="entry name" value="BRLZ"/>
    <property type="match status" value="1"/>
</dbReference>
<evidence type="ECO:0000256" key="5">
    <source>
        <dbReference type="ARBA" id="ARBA00023163"/>
    </source>
</evidence>
<evidence type="ECO:0000256" key="6">
    <source>
        <dbReference type="ARBA" id="ARBA00023242"/>
    </source>
</evidence>
<comment type="similarity">
    <text evidence="2">Belongs to the bZIP family.</text>
</comment>
<dbReference type="InterPro" id="IPR046347">
    <property type="entry name" value="bZIP_sf"/>
</dbReference>
<dbReference type="InterPro" id="IPR044759">
    <property type="entry name" value="bZIP_RF2"/>
</dbReference>
<keyword evidence="5" id="KW-0804">Transcription</keyword>
<evidence type="ECO:0000256" key="2">
    <source>
        <dbReference type="ARBA" id="ARBA00007163"/>
    </source>
</evidence>
<evidence type="ECO:0000313" key="12">
    <source>
        <dbReference type="Proteomes" id="UP001341281"/>
    </source>
</evidence>
<evidence type="ECO:0000256" key="9">
    <source>
        <dbReference type="SAM" id="MobiDB-lite"/>
    </source>
</evidence>
<evidence type="ECO:0000256" key="1">
    <source>
        <dbReference type="ARBA" id="ARBA00004123"/>
    </source>
</evidence>
<dbReference type="SUPFAM" id="SSF57959">
    <property type="entry name" value="Leucine zipper domain"/>
    <property type="match status" value="1"/>
</dbReference>
<name>A0AAQ3PMZ6_PASNO</name>
<feature type="region of interest" description="Disordered" evidence="9">
    <location>
        <begin position="1"/>
        <end position="90"/>
    </location>
</feature>
<dbReference type="Gene3D" id="1.20.5.170">
    <property type="match status" value="1"/>
</dbReference>
<dbReference type="PROSITE" id="PS50217">
    <property type="entry name" value="BZIP"/>
    <property type="match status" value="1"/>
</dbReference>
<sequence length="452" mass="48623">MNGVGDAHAAAMMHHHHQQQARGVHQLGVSLPMATPFAPEPPAGAKPTTRAPGLPPTPPPQPQAQRCADAGAMEVDPAGLPPRKAHRRSRSDVPFGYFAAPGAQQLQLPHPLPQPKAEAGWGGHCHADADDFFNAYLNLEGLDGLNSSDERHDDGDSRGSSMKADSSENESEEGAAADSRAGAGGVHHLWADDRRDGLKRSAGAAGEPAAGTMARHARSLSMDSLIGKLNFSAGAGAGGVVPGPNRFSLEFGSGEFTPVEMKKIMADEKLAEMALADPKRVKRVLANRQSAARSKERKMRYIAELEQKVQILQTEATTLSAQLTLLQRDSAGIATQNNELKFRLQAMEQQAQLRDGASPHPSHTVLFLAVFVNVRSLNEALTAEVQRLKLATAELGDSCSSNNLAQQMQLNAQDQMFQLHQHQHQQQATPIPFYQLQQAQQNGTGKNHESKE</sequence>
<dbReference type="FunFam" id="1.20.5.170:FF:000009">
    <property type="entry name" value="probable transcription factor PosF21"/>
    <property type="match status" value="1"/>
</dbReference>
<feature type="compositionally biased region" description="Pro residues" evidence="9">
    <location>
        <begin position="53"/>
        <end position="62"/>
    </location>
</feature>
<keyword evidence="6" id="KW-0539">Nucleus</keyword>
<reference evidence="11 12" key="1">
    <citation type="submission" date="2024-02" db="EMBL/GenBank/DDBJ databases">
        <title>High-quality chromosome-scale genome assembly of Pensacola bahiagrass (Paspalum notatum Flugge var. saurae).</title>
        <authorList>
            <person name="Vega J.M."/>
            <person name="Podio M."/>
            <person name="Orjuela J."/>
            <person name="Siena L.A."/>
            <person name="Pessino S.C."/>
            <person name="Combes M.C."/>
            <person name="Mariac C."/>
            <person name="Albertini E."/>
            <person name="Pupilli F."/>
            <person name="Ortiz J.P.A."/>
            <person name="Leblanc O."/>
        </authorList>
    </citation>
    <scope>NUCLEOTIDE SEQUENCE [LARGE SCALE GENOMIC DNA]</scope>
    <source>
        <strain evidence="11">R1</strain>
        <tissue evidence="11">Leaf</tissue>
    </source>
</reference>
<dbReference type="PANTHER" id="PTHR13690">
    <property type="entry name" value="TRANSCRIPTION FACTOR POSF21-RELATED"/>
    <property type="match status" value="1"/>
</dbReference>
<comment type="function">
    <text evidence="7">Transcription factor probably involved in vascular development and shoot tissue organization. Binds to the DNA sequence 5'-CCGAGTGTGCCCCTGG-3' present in the promoter region Box II of the phloem-specific rice tungro bacilliform virus (RTBV) promoter. May regulate tissue-specific expression of the RTBV promoter and virus replication.</text>
</comment>
<keyword evidence="8" id="KW-0175">Coiled coil</keyword>
<organism evidence="11 12">
    <name type="scientific">Paspalum notatum var. saurae</name>
    <dbReference type="NCBI Taxonomy" id="547442"/>
    <lineage>
        <taxon>Eukaryota</taxon>
        <taxon>Viridiplantae</taxon>
        <taxon>Streptophyta</taxon>
        <taxon>Embryophyta</taxon>
        <taxon>Tracheophyta</taxon>
        <taxon>Spermatophyta</taxon>
        <taxon>Magnoliopsida</taxon>
        <taxon>Liliopsida</taxon>
        <taxon>Poales</taxon>
        <taxon>Poaceae</taxon>
        <taxon>PACMAD clade</taxon>
        <taxon>Panicoideae</taxon>
        <taxon>Andropogonodae</taxon>
        <taxon>Paspaleae</taxon>
        <taxon>Paspalinae</taxon>
        <taxon>Paspalum</taxon>
    </lineage>
</organism>
<keyword evidence="4" id="KW-0238">DNA-binding</keyword>
<evidence type="ECO:0000256" key="8">
    <source>
        <dbReference type="SAM" id="Coils"/>
    </source>
</evidence>